<gene>
    <name evidence="1" type="ORF">HDCHBGLK_00228</name>
</gene>
<name>A0A494WLB8_CLOS5</name>
<evidence type="ECO:0000313" key="1">
    <source>
        <dbReference type="EMBL" id="QBF72883.1"/>
    </source>
</evidence>
<dbReference type="EMBL" id="CP036170">
    <property type="protein sequence ID" value="QBF72883.1"/>
    <property type="molecule type" value="Genomic_DNA"/>
</dbReference>
<evidence type="ECO:0000313" key="2">
    <source>
        <dbReference type="Proteomes" id="UP000289664"/>
    </source>
</evidence>
<keyword evidence="2" id="KW-1185">Reference proteome</keyword>
<proteinExistence type="predicted"/>
<sequence>MRMVGGESFNRGTEPSDYIEILLAGNLGKEGLTYE</sequence>
<protein>
    <submittedName>
        <fullName evidence="1">Uncharacterized protein</fullName>
    </submittedName>
</protein>
<accession>A0A494WLB8</accession>
<organism evidence="1 2">
    <name type="scientific">Clostridium scindens (strain ATCC 35704 / DSM 5676 / VPI 13733 / 19)</name>
    <dbReference type="NCBI Taxonomy" id="411468"/>
    <lineage>
        <taxon>Bacteria</taxon>
        <taxon>Bacillati</taxon>
        <taxon>Bacillota</taxon>
        <taxon>Clostridia</taxon>
        <taxon>Lachnospirales</taxon>
        <taxon>Lachnospiraceae</taxon>
    </lineage>
</organism>
<reference evidence="1 2" key="1">
    <citation type="journal article" date="2019" name="Appl. Environ. Microbiol.">
        <title>Clostridium scindens ATCC 35704: integration of nutritional requirements, the complete genome sequence, and global transcriptional responses to bile acids.</title>
        <authorList>
            <person name="Devendran S."/>
            <person name="Shrestha R."/>
            <person name="Alves J.M.P."/>
            <person name="Wolf P.G."/>
            <person name="Ly L."/>
            <person name="Hernandez A.G."/>
            <person name="Mendez-Garcia C."/>
            <person name="Inboden A."/>
            <person name="Wiley J."/>
            <person name="Paul O."/>
            <person name="Allen A."/>
            <person name="Springer E."/>
            <person name="Wright C.L."/>
            <person name="Fields C.J."/>
            <person name="Daniel S.L."/>
            <person name="Ridlon J.M."/>
        </authorList>
    </citation>
    <scope>NUCLEOTIDE SEQUENCE [LARGE SCALE GENOMIC DNA]</scope>
    <source>
        <strain evidence="1 2">ATCC 35704</strain>
    </source>
</reference>
<dbReference type="AlphaFoldDB" id="A0A494WLB8"/>
<dbReference type="KEGG" id="csci:HDCHBGLK_00228"/>
<dbReference type="Proteomes" id="UP000289664">
    <property type="component" value="Chromosome"/>
</dbReference>